<feature type="domain" description="HTH gntR-type" evidence="7">
    <location>
        <begin position="21"/>
        <end position="90"/>
    </location>
</feature>
<feature type="region of interest" description="Disordered" evidence="6">
    <location>
        <begin position="78"/>
        <end position="99"/>
    </location>
</feature>
<comment type="similarity">
    <text evidence="1">In the C-terminal section; belongs to the class-I pyridoxal-phosphate-dependent aminotransferase family.</text>
</comment>
<dbReference type="InterPro" id="IPR015424">
    <property type="entry name" value="PyrdxlP-dep_Trfase"/>
</dbReference>
<dbReference type="STRING" id="388357.GCA_001580365_00649"/>
<dbReference type="EMBL" id="BJZS01000037">
    <property type="protein sequence ID" value="GEO95399.1"/>
    <property type="molecule type" value="Genomic_DNA"/>
</dbReference>
<reference evidence="8 9" key="1">
    <citation type="submission" date="2019-07" db="EMBL/GenBank/DDBJ databases">
        <title>Whole genome shotgun sequence of Kocuria turfanensis NBRC 107627.</title>
        <authorList>
            <person name="Hosoyama A."/>
            <person name="Uohara A."/>
            <person name="Ohji S."/>
            <person name="Ichikawa N."/>
        </authorList>
    </citation>
    <scope>NUCLEOTIDE SEQUENCE [LARGE SCALE GENOMIC DNA]</scope>
    <source>
        <strain evidence="8 9">NBRC 107627</strain>
    </source>
</reference>
<dbReference type="Pfam" id="PF00155">
    <property type="entry name" value="Aminotran_1_2"/>
    <property type="match status" value="1"/>
</dbReference>
<feature type="region of interest" description="Disordered" evidence="6">
    <location>
        <begin position="1"/>
        <end position="22"/>
    </location>
</feature>
<dbReference type="CDD" id="cd00609">
    <property type="entry name" value="AAT_like"/>
    <property type="match status" value="1"/>
</dbReference>
<dbReference type="GO" id="GO:0003677">
    <property type="term" value="F:DNA binding"/>
    <property type="evidence" value="ECO:0007669"/>
    <property type="project" value="UniProtKB-KW"/>
</dbReference>
<dbReference type="Gene3D" id="1.10.10.10">
    <property type="entry name" value="Winged helix-like DNA-binding domain superfamily/Winged helix DNA-binding domain"/>
    <property type="match status" value="1"/>
</dbReference>
<dbReference type="SUPFAM" id="SSF53383">
    <property type="entry name" value="PLP-dependent transferases"/>
    <property type="match status" value="1"/>
</dbReference>
<dbReference type="InterPro" id="IPR000524">
    <property type="entry name" value="Tscrpt_reg_HTH_GntR"/>
</dbReference>
<dbReference type="PRINTS" id="PR00035">
    <property type="entry name" value="HTHGNTR"/>
</dbReference>
<dbReference type="SUPFAM" id="SSF46785">
    <property type="entry name" value="Winged helix' DNA-binding domain"/>
    <property type="match status" value="1"/>
</dbReference>
<name>A0A512ICH1_9MICC</name>
<accession>A0A512ICH1</accession>
<dbReference type="InterPro" id="IPR004839">
    <property type="entry name" value="Aminotransferase_I/II_large"/>
</dbReference>
<proteinExistence type="inferred from homology"/>
<dbReference type="GO" id="GO:0003700">
    <property type="term" value="F:DNA-binding transcription factor activity"/>
    <property type="evidence" value="ECO:0007669"/>
    <property type="project" value="InterPro"/>
</dbReference>
<keyword evidence="3" id="KW-0805">Transcription regulation</keyword>
<dbReference type="InterPro" id="IPR015421">
    <property type="entry name" value="PyrdxlP-dep_Trfase_major"/>
</dbReference>
<evidence type="ECO:0000256" key="4">
    <source>
        <dbReference type="ARBA" id="ARBA00023125"/>
    </source>
</evidence>
<keyword evidence="2" id="KW-0663">Pyridoxal phosphate</keyword>
<dbReference type="Pfam" id="PF00392">
    <property type="entry name" value="GntR"/>
    <property type="match status" value="1"/>
</dbReference>
<gene>
    <name evidence="8" type="ORF">KTU01_15220</name>
</gene>
<dbReference type="InterPro" id="IPR036390">
    <property type="entry name" value="WH_DNA-bd_sf"/>
</dbReference>
<protein>
    <submittedName>
        <fullName evidence="8">DNA-binding transcriptional regulator</fullName>
    </submittedName>
</protein>
<evidence type="ECO:0000313" key="8">
    <source>
        <dbReference type="EMBL" id="GEO95399.1"/>
    </source>
</evidence>
<keyword evidence="5" id="KW-0804">Transcription</keyword>
<evidence type="ECO:0000256" key="1">
    <source>
        <dbReference type="ARBA" id="ARBA00005384"/>
    </source>
</evidence>
<dbReference type="PANTHER" id="PTHR46577:SF1">
    <property type="entry name" value="HTH-TYPE TRANSCRIPTIONAL REGULATORY PROTEIN GABR"/>
    <property type="match status" value="1"/>
</dbReference>
<evidence type="ECO:0000256" key="6">
    <source>
        <dbReference type="SAM" id="MobiDB-lite"/>
    </source>
</evidence>
<dbReference type="PANTHER" id="PTHR46577">
    <property type="entry name" value="HTH-TYPE TRANSCRIPTIONAL REGULATORY PROTEIN GABR"/>
    <property type="match status" value="1"/>
</dbReference>
<feature type="compositionally biased region" description="Low complexity" evidence="6">
    <location>
        <begin position="84"/>
        <end position="99"/>
    </location>
</feature>
<dbReference type="RefSeq" id="WP_062734421.1">
    <property type="nucleotide sequence ID" value="NZ_BJZS01000037.1"/>
</dbReference>
<dbReference type="GO" id="GO:0030170">
    <property type="term" value="F:pyridoxal phosphate binding"/>
    <property type="evidence" value="ECO:0007669"/>
    <property type="project" value="InterPro"/>
</dbReference>
<dbReference type="PROSITE" id="PS50949">
    <property type="entry name" value="HTH_GNTR"/>
    <property type="match status" value="1"/>
</dbReference>
<evidence type="ECO:0000256" key="3">
    <source>
        <dbReference type="ARBA" id="ARBA00023015"/>
    </source>
</evidence>
<evidence type="ECO:0000313" key="9">
    <source>
        <dbReference type="Proteomes" id="UP000321103"/>
    </source>
</evidence>
<evidence type="ECO:0000256" key="5">
    <source>
        <dbReference type="ARBA" id="ARBA00023163"/>
    </source>
</evidence>
<comment type="caution">
    <text evidence="8">The sequence shown here is derived from an EMBL/GenBank/DDBJ whole genome shotgun (WGS) entry which is preliminary data.</text>
</comment>
<dbReference type="Proteomes" id="UP000321103">
    <property type="component" value="Unassembled WGS sequence"/>
</dbReference>
<dbReference type="AlphaFoldDB" id="A0A512ICH1"/>
<dbReference type="CDD" id="cd07377">
    <property type="entry name" value="WHTH_GntR"/>
    <property type="match status" value="1"/>
</dbReference>
<dbReference type="InterPro" id="IPR051446">
    <property type="entry name" value="HTH_trans_reg/aminotransferase"/>
</dbReference>
<evidence type="ECO:0000256" key="2">
    <source>
        <dbReference type="ARBA" id="ARBA00022898"/>
    </source>
</evidence>
<dbReference type="Gene3D" id="3.40.640.10">
    <property type="entry name" value="Type I PLP-dependent aspartate aminotransferase-like (Major domain)"/>
    <property type="match status" value="1"/>
</dbReference>
<dbReference type="SMART" id="SM00345">
    <property type="entry name" value="HTH_GNTR"/>
    <property type="match status" value="1"/>
</dbReference>
<evidence type="ECO:0000259" key="7">
    <source>
        <dbReference type="PROSITE" id="PS50949"/>
    </source>
</evidence>
<keyword evidence="9" id="KW-1185">Reference proteome</keyword>
<sequence>MTRRISARALAPMLPPPSDRGPAYRELADHLRLLVLDGRVPLGVALPGERELAAALGLSRTTVTGAYRLLREEGCLTGRQGARSTTALPGGTGTSTPGPEAPDGVLDLAYAALPAAPQAVHAAYAAALQDLPAHLPSHGYSPAGVDVLRGAVAGKYTARGLPTTPEQILVTSGAQHALHLVLRLVTAAGDRVVVDHPSYPHALDAVREARCRPVPVALGSTGWDVEGFRAALRQAAPTMAYVIPDFHNPTGRCMTGAERAEIVRAARESRTTLVVDETLVDLHLDGPSGPPTGAHHPDVISIGSTSKSYWAGLRIGWIRATPGTITRLAAARPSVDMGSPIVEQLATAALLRDPDVLPARREQLRAQRAALVALLGEHLPGWRFEVPPGGLSLWAELPEPVSSALAALAPRYGLRLAAGPRFGVDGAFERFLRLPFTLPVPDLERAVSGLARADAALGSTPLDAVSPTAAAQLA</sequence>
<organism evidence="8 9">
    <name type="scientific">Kocuria turfanensis</name>
    <dbReference type="NCBI Taxonomy" id="388357"/>
    <lineage>
        <taxon>Bacteria</taxon>
        <taxon>Bacillati</taxon>
        <taxon>Actinomycetota</taxon>
        <taxon>Actinomycetes</taxon>
        <taxon>Micrococcales</taxon>
        <taxon>Micrococcaceae</taxon>
        <taxon>Kocuria</taxon>
    </lineage>
</organism>
<dbReference type="InterPro" id="IPR036388">
    <property type="entry name" value="WH-like_DNA-bd_sf"/>
</dbReference>
<keyword evidence="4 8" id="KW-0238">DNA-binding</keyword>